<evidence type="ECO:0000313" key="3">
    <source>
        <dbReference type="Proteomes" id="UP000092993"/>
    </source>
</evidence>
<gene>
    <name evidence="2" type="ORF">A0H81_04989</name>
</gene>
<dbReference type="EMBL" id="LUGG01000004">
    <property type="protein sequence ID" value="OBZ75291.1"/>
    <property type="molecule type" value="Genomic_DNA"/>
</dbReference>
<proteinExistence type="predicted"/>
<dbReference type="Proteomes" id="UP000092993">
    <property type="component" value="Unassembled WGS sequence"/>
</dbReference>
<accession>A0A1C7MED4</accession>
<organism evidence="2 3">
    <name type="scientific">Grifola frondosa</name>
    <name type="common">Maitake</name>
    <name type="synonym">Polyporus frondosus</name>
    <dbReference type="NCBI Taxonomy" id="5627"/>
    <lineage>
        <taxon>Eukaryota</taxon>
        <taxon>Fungi</taxon>
        <taxon>Dikarya</taxon>
        <taxon>Basidiomycota</taxon>
        <taxon>Agaricomycotina</taxon>
        <taxon>Agaricomycetes</taxon>
        <taxon>Polyporales</taxon>
        <taxon>Grifolaceae</taxon>
        <taxon>Grifola</taxon>
    </lineage>
</organism>
<sequence>MSQFKKKKRADEDTGDSERLSKSARLEGHDTFIEGSSGGNHSPTRRTTVLRDHVDPANNIYSVAHLPAVLRWGQSDSGQDYTGDRFNAVSVGILPLMSDDLLTIKGVLRDRSHPQIDIVAATDIVYASAFLSTRDNINADDFTVKKFNEIYDSTKTFTAKSKMEKIVPAALHTNDVILVEAYVKRYRIKDEDTSSDKTIKPRDNSWQNWKASLDLISISQLLLGEPDPLPEVSASFSI</sequence>
<comment type="caution">
    <text evidence="2">The sequence shown here is derived from an EMBL/GenBank/DDBJ whole genome shotgun (WGS) entry which is preliminary data.</text>
</comment>
<evidence type="ECO:0000313" key="2">
    <source>
        <dbReference type="EMBL" id="OBZ75291.1"/>
    </source>
</evidence>
<feature type="compositionally biased region" description="Basic and acidic residues" evidence="1">
    <location>
        <begin position="9"/>
        <end position="32"/>
    </location>
</feature>
<dbReference type="AlphaFoldDB" id="A0A1C7MED4"/>
<reference evidence="2 3" key="1">
    <citation type="submission" date="2016-03" db="EMBL/GenBank/DDBJ databases">
        <title>Whole genome sequencing of Grifola frondosa 9006-11.</title>
        <authorList>
            <person name="Min B."/>
            <person name="Park H."/>
            <person name="Kim J.-G."/>
            <person name="Cho H."/>
            <person name="Oh Y.-L."/>
            <person name="Kong W.-S."/>
            <person name="Choi I.-G."/>
        </authorList>
    </citation>
    <scope>NUCLEOTIDE SEQUENCE [LARGE SCALE GENOMIC DNA]</scope>
    <source>
        <strain evidence="2 3">9006-11</strain>
    </source>
</reference>
<keyword evidence="3" id="KW-1185">Reference proteome</keyword>
<evidence type="ECO:0000256" key="1">
    <source>
        <dbReference type="SAM" id="MobiDB-lite"/>
    </source>
</evidence>
<dbReference type="OrthoDB" id="2873829at2759"/>
<protein>
    <submittedName>
        <fullName evidence="2">Uncharacterized protein</fullName>
    </submittedName>
</protein>
<name>A0A1C7MED4_GRIFR</name>
<feature type="region of interest" description="Disordered" evidence="1">
    <location>
        <begin position="1"/>
        <end position="46"/>
    </location>
</feature>